<dbReference type="InterPro" id="IPR005197">
    <property type="entry name" value="Glyco_hydro_71"/>
</dbReference>
<dbReference type="Proteomes" id="UP000284842">
    <property type="component" value="Unassembled WGS sequence"/>
</dbReference>
<comment type="pathway">
    <text evidence="1 6">Cofactor biosynthesis; (R)-pantothenate biosynthesis; (R)-pantoate from 3-methyl-2-oxobutanoate: step 1/2.</text>
</comment>
<dbReference type="HAMAP" id="MF_00156">
    <property type="entry name" value="PanB"/>
    <property type="match status" value="1"/>
</dbReference>
<dbReference type="PANTHER" id="PTHR20881">
    <property type="entry name" value="3-METHYL-2-OXOBUTANOATE HYDROXYMETHYLTRANSFERASE"/>
    <property type="match status" value="1"/>
</dbReference>
<keyword evidence="9" id="KW-1185">Reference proteome</keyword>
<dbReference type="Pfam" id="PF03659">
    <property type="entry name" value="Glyco_hydro_71"/>
    <property type="match status" value="1"/>
</dbReference>
<comment type="similarity">
    <text evidence="2 6">Belongs to the PanB family.</text>
</comment>
<dbReference type="GO" id="GO:0003864">
    <property type="term" value="F:3-methyl-2-oxobutanoate hydroxymethyltransferase activity"/>
    <property type="evidence" value="ECO:0007669"/>
    <property type="project" value="UniProtKB-EC"/>
</dbReference>
<dbReference type="InterPro" id="IPR015813">
    <property type="entry name" value="Pyrv/PenolPyrv_kinase-like_dom"/>
</dbReference>
<comment type="caution">
    <text evidence="8">The sequence shown here is derived from an EMBL/GenBank/DDBJ whole genome shotgun (WGS) entry which is preliminary data.</text>
</comment>
<dbReference type="GO" id="GO:0000287">
    <property type="term" value="F:magnesium ion binding"/>
    <property type="evidence" value="ECO:0007669"/>
    <property type="project" value="TreeGrafter"/>
</dbReference>
<dbReference type="SUPFAM" id="SSF51621">
    <property type="entry name" value="Phosphoenolpyruvate/pyruvate domain"/>
    <property type="match status" value="1"/>
</dbReference>
<dbReference type="OrthoDB" id="3257981at2759"/>
<evidence type="ECO:0000256" key="3">
    <source>
        <dbReference type="ARBA" id="ARBA00012618"/>
    </source>
</evidence>
<accession>A0A409YR31</accession>
<evidence type="ECO:0000256" key="6">
    <source>
        <dbReference type="RuleBase" id="RU362100"/>
    </source>
</evidence>
<dbReference type="AlphaFoldDB" id="A0A409YR31"/>
<dbReference type="FunFam" id="3.20.20.60:FF:000003">
    <property type="entry name" value="3-methyl-2-oxobutanoate hydroxymethyltransferase"/>
    <property type="match status" value="1"/>
</dbReference>
<dbReference type="CDD" id="cd11577">
    <property type="entry name" value="GH71"/>
    <property type="match status" value="1"/>
</dbReference>
<keyword evidence="4 6" id="KW-0808">Transferase</keyword>
<dbReference type="GO" id="GO:0051118">
    <property type="term" value="F:glucan endo-1,3-alpha-glucosidase activity"/>
    <property type="evidence" value="ECO:0007669"/>
    <property type="project" value="InterPro"/>
</dbReference>
<evidence type="ECO:0000256" key="7">
    <source>
        <dbReference type="SAM" id="MobiDB-lite"/>
    </source>
</evidence>
<evidence type="ECO:0000313" key="9">
    <source>
        <dbReference type="Proteomes" id="UP000284842"/>
    </source>
</evidence>
<sequence length="969" mass="107742">MMLSSSVTSALRSRSHDLLNVERNATRQFEMVRRWMSVRPPAKDDSTPAPPRKKVTIQTLRNLRQSKTPITMVTAYDYPTALACSSTPLTDITLVGDSLAQVCLGYSSTTQLTLSEMVHHAAAVARGTTHPFIVADMPFGTYCTSTSDAIRNAVRLMQEGRVEGVKLEGGAEIEHVVRRLTDVGIPVMAHVGLLPQRHAALSGYKVQGRSVDGARKVLHDALTLEAAGAFAMVVEAVPQELGKYITERLKVPTIGIGAGPHTSGQVLVYDDLLGTWSGHKAKFVRRFANIKEVRDNGIEAYAKAVRDGTFPDPQKESYSMENGEWERFMSSDIGKVPSTPDPSTPKRERKVSFTSKLARHLSLSSKSRSEGKPSRANSTKASSPSTPSTPDSIKPAQKTPIRRVKPKDTANKLQKAPSLSSPAKGSKLEVPKFDTPSDKVEAPKVAEAPKGEALKVETLKIEDPKDEEPIIVTPVEPIFASPSLPPTQPRKTQSRSFAFIRPGAVIEKAQKAEIEMPINNQVEDAQADVAGANLDGEIGTQSTGNFVFAHFMVGNTYPYTIDDWYEDIRLAAAHKIDGFVLNVGREDWQRQRCTDAFAAAKRLPESVSFKFFFSFDMSSIPGNGINDVQLFRDYMNAHGKSPRMFRHPRGGAVVSTFSGENSTFGQGSMENGWTYLKNELNKITPIYFIPSFFVNPSRYHNIPSMDGAFNWNGGWPLQLHSGMARHDIQNFTLDSDYGHLENLGDSRTFMGAVSPWFFTHYGPDTWNKNWIYRGDDWLFVKRWEQLISLRHRIDMAQIISWNDYGESHYIGPIKGAQPNSQAWVDGYDHQGWMHLNAYFATAFKTGCYPNITKDQIYMWARPHPKEANSSDRVPRPNNWQLADDTAWVIVLARATGTLDCYTTPHESSKQTFTLQPGLNKISFPLRPDGGMRAVLMRDGEVAAECTPVGYRYESRPGVYNFNAFVAMSN</sequence>
<dbReference type="InterPro" id="IPR003700">
    <property type="entry name" value="Pantoate_hydroxy_MeTrfase"/>
</dbReference>
<dbReference type="InterPro" id="IPR040442">
    <property type="entry name" value="Pyrv_kinase-like_dom_sf"/>
</dbReference>
<dbReference type="GO" id="GO:0015940">
    <property type="term" value="P:pantothenate biosynthetic process"/>
    <property type="evidence" value="ECO:0007669"/>
    <property type="project" value="UniProtKB-UniPathway"/>
</dbReference>
<dbReference type="NCBIfam" id="NF001452">
    <property type="entry name" value="PRK00311.1"/>
    <property type="match status" value="1"/>
</dbReference>
<proteinExistence type="inferred from homology"/>
<dbReference type="GO" id="GO:0005739">
    <property type="term" value="C:mitochondrion"/>
    <property type="evidence" value="ECO:0007669"/>
    <property type="project" value="TreeGrafter"/>
</dbReference>
<dbReference type="NCBIfam" id="TIGR00222">
    <property type="entry name" value="panB"/>
    <property type="match status" value="1"/>
</dbReference>
<feature type="region of interest" description="Disordered" evidence="7">
    <location>
        <begin position="330"/>
        <end position="448"/>
    </location>
</feature>
<name>A0A409YR31_9AGAR</name>
<feature type="compositionally biased region" description="Low complexity" evidence="7">
    <location>
        <begin position="378"/>
        <end position="392"/>
    </location>
</feature>
<dbReference type="STRING" id="181874.A0A409YR31"/>
<dbReference type="UniPathway" id="UPA00028">
    <property type="reaction ID" value="UER00003"/>
</dbReference>
<evidence type="ECO:0000313" key="8">
    <source>
        <dbReference type="EMBL" id="PPR05456.1"/>
    </source>
</evidence>
<dbReference type="Gene3D" id="3.20.20.80">
    <property type="entry name" value="Glycosidases"/>
    <property type="match status" value="1"/>
</dbReference>
<dbReference type="Gene3D" id="3.20.20.60">
    <property type="entry name" value="Phosphoenolpyruvate-binding domains"/>
    <property type="match status" value="1"/>
</dbReference>
<comment type="catalytic activity">
    <reaction evidence="5 6">
        <text>(6R)-5,10-methylene-5,6,7,8-tetrahydrofolate + 3-methyl-2-oxobutanoate + H2O = 2-dehydropantoate + (6S)-5,6,7,8-tetrahydrofolate</text>
        <dbReference type="Rhea" id="RHEA:11824"/>
        <dbReference type="ChEBI" id="CHEBI:11561"/>
        <dbReference type="ChEBI" id="CHEBI:11851"/>
        <dbReference type="ChEBI" id="CHEBI:15377"/>
        <dbReference type="ChEBI" id="CHEBI:15636"/>
        <dbReference type="ChEBI" id="CHEBI:57453"/>
        <dbReference type="EC" id="2.1.2.11"/>
    </reaction>
</comment>
<feature type="compositionally biased region" description="Basic and acidic residues" evidence="7">
    <location>
        <begin position="426"/>
        <end position="448"/>
    </location>
</feature>
<dbReference type="PANTHER" id="PTHR20881:SF0">
    <property type="entry name" value="3-METHYL-2-OXOBUTANOATE HYDROXYMETHYLTRANSFERASE"/>
    <property type="match status" value="1"/>
</dbReference>
<evidence type="ECO:0000256" key="2">
    <source>
        <dbReference type="ARBA" id="ARBA00008676"/>
    </source>
</evidence>
<dbReference type="Pfam" id="PF02548">
    <property type="entry name" value="Pantoate_transf"/>
    <property type="match status" value="1"/>
</dbReference>
<gene>
    <name evidence="8" type="ORF">CVT24_008225</name>
</gene>
<protein>
    <recommendedName>
        <fullName evidence="3 6">3-methyl-2-oxobutanoate hydroxymethyltransferase</fullName>
        <ecNumber evidence="3 6">2.1.2.11</ecNumber>
    </recommendedName>
</protein>
<reference evidence="8 9" key="1">
    <citation type="journal article" date="2018" name="Evol. Lett.">
        <title>Horizontal gene cluster transfer increased hallucinogenic mushroom diversity.</title>
        <authorList>
            <person name="Reynolds H.T."/>
            <person name="Vijayakumar V."/>
            <person name="Gluck-Thaler E."/>
            <person name="Korotkin H.B."/>
            <person name="Matheny P.B."/>
            <person name="Slot J.C."/>
        </authorList>
    </citation>
    <scope>NUCLEOTIDE SEQUENCE [LARGE SCALE GENOMIC DNA]</scope>
    <source>
        <strain evidence="8 9">2629</strain>
    </source>
</reference>
<evidence type="ECO:0000256" key="1">
    <source>
        <dbReference type="ARBA" id="ARBA00005033"/>
    </source>
</evidence>
<dbReference type="InParanoid" id="A0A409YR31"/>
<organism evidence="8 9">
    <name type="scientific">Panaeolus cyanescens</name>
    <dbReference type="NCBI Taxonomy" id="181874"/>
    <lineage>
        <taxon>Eukaryota</taxon>
        <taxon>Fungi</taxon>
        <taxon>Dikarya</taxon>
        <taxon>Basidiomycota</taxon>
        <taxon>Agaricomycotina</taxon>
        <taxon>Agaricomycetes</taxon>
        <taxon>Agaricomycetidae</taxon>
        <taxon>Agaricales</taxon>
        <taxon>Agaricineae</taxon>
        <taxon>Galeropsidaceae</taxon>
        <taxon>Panaeolus</taxon>
    </lineage>
</organism>
<comment type="function">
    <text evidence="6">Catalyzes the reversible reaction in which hydroxymethyl group from 5,10-methylenetetrahydrofolate is transferred onto alpha-ketoisovalerate to form ketopantoate.</text>
</comment>
<dbReference type="EC" id="2.1.2.11" evidence="3 6"/>
<evidence type="ECO:0000256" key="4">
    <source>
        <dbReference type="ARBA" id="ARBA00022679"/>
    </source>
</evidence>
<keyword evidence="6" id="KW-0566">Pantothenate biosynthesis</keyword>
<evidence type="ECO:0000256" key="5">
    <source>
        <dbReference type="ARBA" id="ARBA00049172"/>
    </source>
</evidence>
<dbReference type="EMBL" id="NHTK01000807">
    <property type="protein sequence ID" value="PPR05456.1"/>
    <property type="molecule type" value="Genomic_DNA"/>
</dbReference>
<dbReference type="CDD" id="cd06557">
    <property type="entry name" value="KPHMT-like"/>
    <property type="match status" value="1"/>
</dbReference>